<sequence>MDFPVVLTHPKAGEPIVSIGKHSAVYPLGAPANPQRFTPSLRFEDCAVVVEEGQAWVLVGTSGAGKDVLLQSLLGHTRIHPPPPPPGGLFPFLTLRSTPLDPHKYVSLVSFSHRPKFQTGFLDYSARYGAVWEEDKRTLRETLFPELVEKIRRAELNLPESSVEAIRGSDVRNQEVLLEWLIERLDLKQLLDLPMISLSNGQTRKARIVKTLVGQLGVRPELVLLDEGLTGLDVSTRKSILEILHEVNSHRSPRVILGNRLQDGIPEWASHVAFVEPSTDLGSSSWVVRTGKADEMRDRISRYQEGLFAPSSITSSHPPLKCIGEALVELKDVNVSYHERRVLQNTNWTIRANERWHLQGSNGSGKTTLLSLITGDHPQSYTQRVPSSLDLFGKNRKKWATVQLRKEIGIAGMDVLNAWPRGRNMSVWEVIATGFDGGFISLGPKKVGHGLGEEEQQKRVEGVDEILRKWWEVQPRHTEDLAAYARRKFADLPVGEQSLVIVLRALVGKPKLVLLDEAWSGMDAETVKAVHKFLRSSDALTEGQACIVVTHWEEEVPWGKADGILKYVLQDGRGQVV</sequence>
<accession>A0A9P6L795</accession>
<keyword evidence="4" id="KW-0067">ATP-binding</keyword>
<gene>
    <name evidence="6" type="ORF">BJ322DRAFT_1004474</name>
</gene>
<dbReference type="PANTHER" id="PTHR43117">
    <property type="entry name" value="OSMOPROTECTANT IMPORT ATP-BINDING PROTEIN OSMV"/>
    <property type="match status" value="1"/>
</dbReference>
<evidence type="ECO:0000256" key="1">
    <source>
        <dbReference type="ARBA" id="ARBA00005417"/>
    </source>
</evidence>
<protein>
    <submittedName>
        <fullName evidence="6">P-loop containing nucleoside triphosphate hydrolase protein</fullName>
    </submittedName>
</protein>
<evidence type="ECO:0000259" key="5">
    <source>
        <dbReference type="PROSITE" id="PS50893"/>
    </source>
</evidence>
<evidence type="ECO:0000313" key="6">
    <source>
        <dbReference type="EMBL" id="KAF9785769.1"/>
    </source>
</evidence>
<evidence type="ECO:0000313" key="7">
    <source>
        <dbReference type="Proteomes" id="UP000736335"/>
    </source>
</evidence>
<dbReference type="InterPro" id="IPR003593">
    <property type="entry name" value="AAA+_ATPase"/>
</dbReference>
<dbReference type="Proteomes" id="UP000736335">
    <property type="component" value="Unassembled WGS sequence"/>
</dbReference>
<dbReference type="PROSITE" id="PS50893">
    <property type="entry name" value="ABC_TRANSPORTER_2"/>
    <property type="match status" value="2"/>
</dbReference>
<dbReference type="AlphaFoldDB" id="A0A9P6L795"/>
<organism evidence="6 7">
    <name type="scientific">Thelephora terrestris</name>
    <dbReference type="NCBI Taxonomy" id="56493"/>
    <lineage>
        <taxon>Eukaryota</taxon>
        <taxon>Fungi</taxon>
        <taxon>Dikarya</taxon>
        <taxon>Basidiomycota</taxon>
        <taxon>Agaricomycotina</taxon>
        <taxon>Agaricomycetes</taxon>
        <taxon>Thelephorales</taxon>
        <taxon>Thelephoraceae</taxon>
        <taxon>Thelephora</taxon>
    </lineage>
</organism>
<evidence type="ECO:0000256" key="2">
    <source>
        <dbReference type="ARBA" id="ARBA00022448"/>
    </source>
</evidence>
<dbReference type="InterPro" id="IPR003439">
    <property type="entry name" value="ABC_transporter-like_ATP-bd"/>
</dbReference>
<evidence type="ECO:0000256" key="3">
    <source>
        <dbReference type="ARBA" id="ARBA00022741"/>
    </source>
</evidence>
<proteinExistence type="inferred from homology"/>
<evidence type="ECO:0000256" key="4">
    <source>
        <dbReference type="ARBA" id="ARBA00022840"/>
    </source>
</evidence>
<reference evidence="6" key="1">
    <citation type="journal article" date="2020" name="Nat. Commun.">
        <title>Large-scale genome sequencing of mycorrhizal fungi provides insights into the early evolution of symbiotic traits.</title>
        <authorList>
            <person name="Miyauchi S."/>
            <person name="Kiss E."/>
            <person name="Kuo A."/>
            <person name="Drula E."/>
            <person name="Kohler A."/>
            <person name="Sanchez-Garcia M."/>
            <person name="Morin E."/>
            <person name="Andreopoulos B."/>
            <person name="Barry K.W."/>
            <person name="Bonito G."/>
            <person name="Buee M."/>
            <person name="Carver A."/>
            <person name="Chen C."/>
            <person name="Cichocki N."/>
            <person name="Clum A."/>
            <person name="Culley D."/>
            <person name="Crous P.W."/>
            <person name="Fauchery L."/>
            <person name="Girlanda M."/>
            <person name="Hayes R.D."/>
            <person name="Keri Z."/>
            <person name="LaButti K."/>
            <person name="Lipzen A."/>
            <person name="Lombard V."/>
            <person name="Magnuson J."/>
            <person name="Maillard F."/>
            <person name="Murat C."/>
            <person name="Nolan M."/>
            <person name="Ohm R.A."/>
            <person name="Pangilinan J."/>
            <person name="Pereira M.F."/>
            <person name="Perotto S."/>
            <person name="Peter M."/>
            <person name="Pfister S."/>
            <person name="Riley R."/>
            <person name="Sitrit Y."/>
            <person name="Stielow J.B."/>
            <person name="Szollosi G."/>
            <person name="Zifcakova L."/>
            <person name="Stursova M."/>
            <person name="Spatafora J.W."/>
            <person name="Tedersoo L."/>
            <person name="Vaario L.M."/>
            <person name="Yamada A."/>
            <person name="Yan M."/>
            <person name="Wang P."/>
            <person name="Xu J."/>
            <person name="Bruns T."/>
            <person name="Baldrian P."/>
            <person name="Vilgalys R."/>
            <person name="Dunand C."/>
            <person name="Henrissat B."/>
            <person name="Grigoriev I.V."/>
            <person name="Hibbett D."/>
            <person name="Nagy L.G."/>
            <person name="Martin F.M."/>
        </authorList>
    </citation>
    <scope>NUCLEOTIDE SEQUENCE</scope>
    <source>
        <strain evidence="6">UH-Tt-Lm1</strain>
    </source>
</reference>
<keyword evidence="6" id="KW-0378">Hydrolase</keyword>
<dbReference type="Gene3D" id="3.40.50.300">
    <property type="entry name" value="P-loop containing nucleotide triphosphate hydrolases"/>
    <property type="match status" value="2"/>
</dbReference>
<dbReference type="SMART" id="SM00382">
    <property type="entry name" value="AAA"/>
    <property type="match status" value="2"/>
</dbReference>
<dbReference type="Pfam" id="PF00005">
    <property type="entry name" value="ABC_tran"/>
    <property type="match status" value="1"/>
</dbReference>
<name>A0A9P6L795_9AGAM</name>
<dbReference type="EMBL" id="WIUZ02000006">
    <property type="protein sequence ID" value="KAF9785769.1"/>
    <property type="molecule type" value="Genomic_DNA"/>
</dbReference>
<keyword evidence="2" id="KW-0813">Transport</keyword>
<keyword evidence="7" id="KW-1185">Reference proteome</keyword>
<feature type="domain" description="ABC transporter" evidence="5">
    <location>
        <begin position="20"/>
        <end position="302"/>
    </location>
</feature>
<dbReference type="GO" id="GO:0005524">
    <property type="term" value="F:ATP binding"/>
    <property type="evidence" value="ECO:0007669"/>
    <property type="project" value="UniProtKB-KW"/>
</dbReference>
<dbReference type="GO" id="GO:0016887">
    <property type="term" value="F:ATP hydrolysis activity"/>
    <property type="evidence" value="ECO:0007669"/>
    <property type="project" value="InterPro"/>
</dbReference>
<comment type="similarity">
    <text evidence="1">Belongs to the ABC transporter superfamily.</text>
</comment>
<dbReference type="OrthoDB" id="10255969at2759"/>
<feature type="domain" description="ABC transporter" evidence="5">
    <location>
        <begin position="328"/>
        <end position="577"/>
    </location>
</feature>
<dbReference type="SUPFAM" id="SSF52540">
    <property type="entry name" value="P-loop containing nucleoside triphosphate hydrolases"/>
    <property type="match status" value="2"/>
</dbReference>
<keyword evidence="3" id="KW-0547">Nucleotide-binding</keyword>
<comment type="caution">
    <text evidence="6">The sequence shown here is derived from an EMBL/GenBank/DDBJ whole genome shotgun (WGS) entry which is preliminary data.</text>
</comment>
<dbReference type="PANTHER" id="PTHR43117:SF4">
    <property type="entry name" value="OSMOPROTECTANT IMPORT ATP-BINDING PROTEIN OSMV"/>
    <property type="match status" value="1"/>
</dbReference>
<dbReference type="InterPro" id="IPR027417">
    <property type="entry name" value="P-loop_NTPase"/>
</dbReference>
<reference evidence="6" key="2">
    <citation type="submission" date="2020-11" db="EMBL/GenBank/DDBJ databases">
        <authorList>
            <consortium name="DOE Joint Genome Institute"/>
            <person name="Kuo A."/>
            <person name="Miyauchi S."/>
            <person name="Kiss E."/>
            <person name="Drula E."/>
            <person name="Kohler A."/>
            <person name="Sanchez-Garcia M."/>
            <person name="Andreopoulos B."/>
            <person name="Barry K.W."/>
            <person name="Bonito G."/>
            <person name="Buee M."/>
            <person name="Carver A."/>
            <person name="Chen C."/>
            <person name="Cichocki N."/>
            <person name="Clum A."/>
            <person name="Culley D."/>
            <person name="Crous P.W."/>
            <person name="Fauchery L."/>
            <person name="Girlanda M."/>
            <person name="Hayes R."/>
            <person name="Keri Z."/>
            <person name="Labutti K."/>
            <person name="Lipzen A."/>
            <person name="Lombard V."/>
            <person name="Magnuson J."/>
            <person name="Maillard F."/>
            <person name="Morin E."/>
            <person name="Murat C."/>
            <person name="Nolan M."/>
            <person name="Ohm R."/>
            <person name="Pangilinan J."/>
            <person name="Pereira M."/>
            <person name="Perotto S."/>
            <person name="Peter M."/>
            <person name="Riley R."/>
            <person name="Sitrit Y."/>
            <person name="Stielow B."/>
            <person name="Szollosi G."/>
            <person name="Zifcakova L."/>
            <person name="Stursova M."/>
            <person name="Spatafora J.W."/>
            <person name="Tedersoo L."/>
            <person name="Vaario L.-M."/>
            <person name="Yamada A."/>
            <person name="Yan M."/>
            <person name="Wang P."/>
            <person name="Xu J."/>
            <person name="Bruns T."/>
            <person name="Baldrian P."/>
            <person name="Vilgalys R."/>
            <person name="Henrissat B."/>
            <person name="Grigoriev I.V."/>
            <person name="Hibbett D."/>
            <person name="Nagy L.G."/>
            <person name="Martin F.M."/>
        </authorList>
    </citation>
    <scope>NUCLEOTIDE SEQUENCE</scope>
    <source>
        <strain evidence="6">UH-Tt-Lm1</strain>
    </source>
</reference>